<keyword evidence="1" id="KW-0472">Membrane</keyword>
<dbReference type="GeneID" id="28894709"/>
<keyword evidence="1" id="KW-1133">Transmembrane helix</keyword>
<gene>
    <name evidence="2" type="ORF">L228DRAFT_181686</name>
</gene>
<dbReference type="PANTHER" id="PTHR39466">
    <property type="entry name" value="RGS DOMAIN-CONTAINING PROTEIN"/>
    <property type="match status" value="1"/>
</dbReference>
<protein>
    <recommendedName>
        <fullName evidence="4">RGS domain-containing protein</fullName>
    </recommendedName>
</protein>
<feature type="transmembrane region" description="Helical" evidence="1">
    <location>
        <begin position="216"/>
        <end position="238"/>
    </location>
</feature>
<evidence type="ECO:0000313" key="2">
    <source>
        <dbReference type="EMBL" id="KZF20906.1"/>
    </source>
</evidence>
<dbReference type="InterPro" id="IPR036305">
    <property type="entry name" value="RGS_sf"/>
</dbReference>
<dbReference type="Gene3D" id="1.10.167.10">
    <property type="entry name" value="Regulator of G-protein Signalling 4, domain 2"/>
    <property type="match status" value="1"/>
</dbReference>
<proteinExistence type="predicted"/>
<name>A0A165FF87_XYLHT</name>
<keyword evidence="3" id="KW-1185">Reference proteome</keyword>
<evidence type="ECO:0008006" key="4">
    <source>
        <dbReference type="Google" id="ProtNLM"/>
    </source>
</evidence>
<dbReference type="AlphaFoldDB" id="A0A165FF87"/>
<dbReference type="Proteomes" id="UP000076632">
    <property type="component" value="Unassembled WGS sequence"/>
</dbReference>
<feature type="transmembrane region" description="Helical" evidence="1">
    <location>
        <begin position="89"/>
        <end position="109"/>
    </location>
</feature>
<feature type="transmembrane region" description="Helical" evidence="1">
    <location>
        <begin position="115"/>
        <end position="139"/>
    </location>
</feature>
<evidence type="ECO:0000313" key="3">
    <source>
        <dbReference type="Proteomes" id="UP000076632"/>
    </source>
</evidence>
<dbReference type="OrthoDB" id="3232309at2759"/>
<sequence length="244" mass="27313">MVVTVQPFREEITRIIGTYIADGAPRQLNLSSKERVALLHALASTTHPSAFRQIARTVEWSLRCQAHPNFVRWSICNGNKPRVIFARGLGVGGIIGGLIAAIIITLSSAGRAWRVLSFLGFFIGVSTLIAAWKGMCVVLHGMHHRHLRPWELFAEDEDDSSYYELKKGSFDSLGSNNSYEDEPWVAKYEKRNIIRKVFDREVWIQEPALRQIQDTIFLQAILGAFIISAVAVAIFVAVPKGGFF</sequence>
<accession>A0A165FF87</accession>
<dbReference type="EMBL" id="KV407462">
    <property type="protein sequence ID" value="KZF20906.1"/>
    <property type="molecule type" value="Genomic_DNA"/>
</dbReference>
<dbReference type="STRING" id="1328760.A0A165FF87"/>
<organism evidence="2 3">
    <name type="scientific">Xylona heveae (strain CBS 132557 / TC161)</name>
    <dbReference type="NCBI Taxonomy" id="1328760"/>
    <lineage>
        <taxon>Eukaryota</taxon>
        <taxon>Fungi</taxon>
        <taxon>Dikarya</taxon>
        <taxon>Ascomycota</taxon>
        <taxon>Pezizomycotina</taxon>
        <taxon>Xylonomycetes</taxon>
        <taxon>Xylonales</taxon>
        <taxon>Xylonaceae</taxon>
        <taxon>Xylona</taxon>
    </lineage>
</organism>
<dbReference type="SUPFAM" id="SSF48097">
    <property type="entry name" value="Regulator of G-protein signaling, RGS"/>
    <property type="match status" value="1"/>
</dbReference>
<dbReference type="InParanoid" id="A0A165FF87"/>
<dbReference type="OMA" id="MERCPAT"/>
<reference evidence="2 3" key="1">
    <citation type="journal article" date="2016" name="Fungal Biol.">
        <title>The genome of Xylona heveae provides a window into fungal endophytism.</title>
        <authorList>
            <person name="Gazis R."/>
            <person name="Kuo A."/>
            <person name="Riley R."/>
            <person name="LaButti K."/>
            <person name="Lipzen A."/>
            <person name="Lin J."/>
            <person name="Amirebrahimi M."/>
            <person name="Hesse C.N."/>
            <person name="Spatafora J.W."/>
            <person name="Henrissat B."/>
            <person name="Hainaut M."/>
            <person name="Grigoriev I.V."/>
            <person name="Hibbett D.S."/>
        </authorList>
    </citation>
    <scope>NUCLEOTIDE SEQUENCE [LARGE SCALE GENOMIC DNA]</scope>
    <source>
        <strain evidence="2 3">TC161</strain>
    </source>
</reference>
<evidence type="ECO:0000256" key="1">
    <source>
        <dbReference type="SAM" id="Phobius"/>
    </source>
</evidence>
<dbReference type="RefSeq" id="XP_018186461.1">
    <property type="nucleotide sequence ID" value="XM_018329572.1"/>
</dbReference>
<dbReference type="InterPro" id="IPR044926">
    <property type="entry name" value="RGS_subdomain_2"/>
</dbReference>
<dbReference type="PANTHER" id="PTHR39466:SF1">
    <property type="entry name" value="RGS DOMAIN-CONTAINING PROTEIN"/>
    <property type="match status" value="1"/>
</dbReference>
<keyword evidence="1" id="KW-0812">Transmembrane</keyword>